<sequence length="250" mass="28369">MVWYGVLWQVVGAEESVSLWNFYFFFTRNSVDFSKIGRTYHPQSNSPLTHPFPYLTQTLQRAQHKTFNSPRIQRHLFNALIRLGEYEEAELALRAYLALTGHAHDHGMDAVPPSSHSIFPMTQGVSALNEEQMAAREREREKARERERENDAQPLTPTTTMAERGRKMSKSIGVEIGEERENDIDVVEVLIAGVKLMCKEMAKGEQAVEFAELAMIVWERGKGGAIGRVKGLKARVWRVFGIAYGMLASQ</sequence>
<accession>A0A432ZY08</accession>
<comment type="caution">
    <text evidence="2">The sequence shown here is derived from an EMBL/GenBank/DDBJ whole genome shotgun (WGS) entry which is preliminary data.</text>
</comment>
<proteinExistence type="predicted"/>
<dbReference type="AlphaFoldDB" id="A0A432ZY08"/>
<name>A0A432ZY08_9FUNG</name>
<evidence type="ECO:0000256" key="1">
    <source>
        <dbReference type="SAM" id="MobiDB-lite"/>
    </source>
</evidence>
<dbReference type="OrthoDB" id="29013at2759"/>
<gene>
    <name evidence="2" type="ORF">BC936DRAFT_144168</name>
</gene>
<keyword evidence="3" id="KW-1185">Reference proteome</keyword>
<feature type="region of interest" description="Disordered" evidence="1">
    <location>
        <begin position="129"/>
        <end position="166"/>
    </location>
</feature>
<dbReference type="Proteomes" id="UP000268093">
    <property type="component" value="Unassembled WGS sequence"/>
</dbReference>
<feature type="compositionally biased region" description="Basic and acidic residues" evidence="1">
    <location>
        <begin position="133"/>
        <end position="151"/>
    </location>
</feature>
<organism evidence="2 3">
    <name type="scientific">Jimgerdemannia flammicorona</name>
    <dbReference type="NCBI Taxonomy" id="994334"/>
    <lineage>
        <taxon>Eukaryota</taxon>
        <taxon>Fungi</taxon>
        <taxon>Fungi incertae sedis</taxon>
        <taxon>Mucoromycota</taxon>
        <taxon>Mucoromycotina</taxon>
        <taxon>Endogonomycetes</taxon>
        <taxon>Endogonales</taxon>
        <taxon>Endogonaceae</taxon>
        <taxon>Jimgerdemannia</taxon>
    </lineage>
</organism>
<reference evidence="2 3" key="1">
    <citation type="journal article" date="2018" name="New Phytol.">
        <title>Phylogenomics of Endogonaceae and evolution of mycorrhizas within Mucoromycota.</title>
        <authorList>
            <person name="Chang Y."/>
            <person name="Desiro A."/>
            <person name="Na H."/>
            <person name="Sandor L."/>
            <person name="Lipzen A."/>
            <person name="Clum A."/>
            <person name="Barry K."/>
            <person name="Grigoriev I.V."/>
            <person name="Martin F.M."/>
            <person name="Stajich J.E."/>
            <person name="Smith M.E."/>
            <person name="Bonito G."/>
            <person name="Spatafora J.W."/>
        </authorList>
    </citation>
    <scope>NUCLEOTIDE SEQUENCE [LARGE SCALE GENOMIC DNA]</scope>
    <source>
        <strain evidence="2 3">GMNB39</strain>
    </source>
</reference>
<evidence type="ECO:0000313" key="2">
    <source>
        <dbReference type="EMBL" id="RUO95391.1"/>
    </source>
</evidence>
<dbReference type="EMBL" id="RBNI01030745">
    <property type="protein sequence ID" value="RUO95391.1"/>
    <property type="molecule type" value="Genomic_DNA"/>
</dbReference>
<feature type="non-terminal residue" evidence="2">
    <location>
        <position position="250"/>
    </location>
</feature>
<protein>
    <submittedName>
        <fullName evidence="2">Uncharacterized protein</fullName>
    </submittedName>
</protein>
<evidence type="ECO:0000313" key="3">
    <source>
        <dbReference type="Proteomes" id="UP000268093"/>
    </source>
</evidence>